<reference evidence="2" key="1">
    <citation type="submission" date="2020-05" db="EMBL/GenBank/DDBJ databases">
        <title>Phylogenomic resolution of chytrid fungi.</title>
        <authorList>
            <person name="Stajich J.E."/>
            <person name="Amses K."/>
            <person name="Simmons R."/>
            <person name="Seto K."/>
            <person name="Myers J."/>
            <person name="Bonds A."/>
            <person name="Quandt C.A."/>
            <person name="Barry K."/>
            <person name="Liu P."/>
            <person name="Grigoriev I."/>
            <person name="Longcore J.E."/>
            <person name="James T.Y."/>
        </authorList>
    </citation>
    <scope>NUCLEOTIDE SEQUENCE</scope>
    <source>
        <strain evidence="2">JEL0379</strain>
    </source>
</reference>
<gene>
    <name evidence="2" type="ORF">HDU87_007941</name>
</gene>
<name>A0AAD5TD69_9FUNG</name>
<keyword evidence="3" id="KW-1185">Reference proteome</keyword>
<sequence length="65" mass="6982">MSNVKAVYEQGITMPVQSQKPPGGQHEMKPAPESYRLPAFDDSGNLTFQDYKAAGKLTGKAALNA</sequence>
<dbReference type="Proteomes" id="UP001212152">
    <property type="component" value="Unassembled WGS sequence"/>
</dbReference>
<comment type="caution">
    <text evidence="2">The sequence shown here is derived from an EMBL/GenBank/DDBJ whole genome shotgun (WGS) entry which is preliminary data.</text>
</comment>
<evidence type="ECO:0000256" key="1">
    <source>
        <dbReference type="SAM" id="MobiDB-lite"/>
    </source>
</evidence>
<proteinExistence type="predicted"/>
<accession>A0AAD5TD69</accession>
<dbReference type="AlphaFoldDB" id="A0AAD5TD69"/>
<dbReference type="EMBL" id="JADGJQ010000079">
    <property type="protein sequence ID" value="KAJ3172345.1"/>
    <property type="molecule type" value="Genomic_DNA"/>
</dbReference>
<protein>
    <submittedName>
        <fullName evidence="2">Uncharacterized protein</fullName>
    </submittedName>
</protein>
<evidence type="ECO:0000313" key="3">
    <source>
        <dbReference type="Proteomes" id="UP001212152"/>
    </source>
</evidence>
<organism evidence="2 3">
    <name type="scientific">Geranomyces variabilis</name>
    <dbReference type="NCBI Taxonomy" id="109894"/>
    <lineage>
        <taxon>Eukaryota</taxon>
        <taxon>Fungi</taxon>
        <taxon>Fungi incertae sedis</taxon>
        <taxon>Chytridiomycota</taxon>
        <taxon>Chytridiomycota incertae sedis</taxon>
        <taxon>Chytridiomycetes</taxon>
        <taxon>Spizellomycetales</taxon>
        <taxon>Powellomycetaceae</taxon>
        <taxon>Geranomyces</taxon>
    </lineage>
</organism>
<evidence type="ECO:0000313" key="2">
    <source>
        <dbReference type="EMBL" id="KAJ3172345.1"/>
    </source>
</evidence>
<feature type="region of interest" description="Disordered" evidence="1">
    <location>
        <begin position="1"/>
        <end position="33"/>
    </location>
</feature>